<evidence type="ECO:0000313" key="2">
    <source>
        <dbReference type="EMBL" id="CAE0781593.1"/>
    </source>
</evidence>
<feature type="compositionally biased region" description="Pro residues" evidence="1">
    <location>
        <begin position="38"/>
        <end position="54"/>
    </location>
</feature>
<dbReference type="AlphaFoldDB" id="A0A7S4BYV4"/>
<accession>A0A7S4BYV4</accession>
<sequence>MVNITNSTEFEKDLDEFIAESVSVTDVRGTEGLVASPFQPPSSPPTSPPSPGLPPGFNSIPTTQSTLTSSARRRARALSGLNEEQVADVEQSVATFNTMARRLASACLAIRRRCLCLQTRSWWLCLCRPSRASLRSWWAQPTLTYAKSLEAQVSD</sequence>
<dbReference type="EMBL" id="HBIZ01053561">
    <property type="protein sequence ID" value="CAE0781593.1"/>
    <property type="molecule type" value="Transcribed_RNA"/>
</dbReference>
<evidence type="ECO:0000256" key="1">
    <source>
        <dbReference type="SAM" id="MobiDB-lite"/>
    </source>
</evidence>
<feature type="region of interest" description="Disordered" evidence="1">
    <location>
        <begin position="30"/>
        <end position="74"/>
    </location>
</feature>
<name>A0A7S4BYV4_CHRCT</name>
<proteinExistence type="predicted"/>
<protein>
    <submittedName>
        <fullName evidence="2">Uncharacterized protein</fullName>
    </submittedName>
</protein>
<organism evidence="2">
    <name type="scientific">Chrysotila carterae</name>
    <name type="common">Marine alga</name>
    <name type="synonym">Syracosphaera carterae</name>
    <dbReference type="NCBI Taxonomy" id="13221"/>
    <lineage>
        <taxon>Eukaryota</taxon>
        <taxon>Haptista</taxon>
        <taxon>Haptophyta</taxon>
        <taxon>Prymnesiophyceae</taxon>
        <taxon>Isochrysidales</taxon>
        <taxon>Isochrysidaceae</taxon>
        <taxon>Chrysotila</taxon>
    </lineage>
</organism>
<reference evidence="2" key="1">
    <citation type="submission" date="2021-01" db="EMBL/GenBank/DDBJ databases">
        <authorList>
            <person name="Corre E."/>
            <person name="Pelletier E."/>
            <person name="Niang G."/>
            <person name="Scheremetjew M."/>
            <person name="Finn R."/>
            <person name="Kale V."/>
            <person name="Holt S."/>
            <person name="Cochrane G."/>
            <person name="Meng A."/>
            <person name="Brown T."/>
            <person name="Cohen L."/>
        </authorList>
    </citation>
    <scope>NUCLEOTIDE SEQUENCE</scope>
    <source>
        <strain evidence="2">CCMP645</strain>
    </source>
</reference>
<gene>
    <name evidence="2" type="ORF">PCAR00345_LOCUS34257</name>
</gene>